<evidence type="ECO:0000313" key="2">
    <source>
        <dbReference type="Proteomes" id="UP001059663"/>
    </source>
</evidence>
<gene>
    <name evidence="1" type="ORF">LP422_20405</name>
</gene>
<proteinExistence type="predicted"/>
<evidence type="ECO:0000313" key="1">
    <source>
        <dbReference type="EMBL" id="UUZ44660.1"/>
    </source>
</evidence>
<dbReference type="EMBL" id="CP087977">
    <property type="protein sequence ID" value="UUZ44660.1"/>
    <property type="molecule type" value="Genomic_DNA"/>
</dbReference>
<protein>
    <submittedName>
        <fullName evidence="1">Uncharacterized protein</fullName>
    </submittedName>
</protein>
<reference evidence="1" key="1">
    <citation type="submission" date="2021-11" db="EMBL/GenBank/DDBJ databases">
        <title>Study of the species diversity of bacterial strains isolated from a unique natural object - Shulgan-Tash cave (Bashkiria).</title>
        <authorList>
            <person name="Sazanova A.L."/>
            <person name="Chirak E.R."/>
            <person name="Safronova V.I."/>
        </authorList>
    </citation>
    <scope>NUCLEOTIDE SEQUENCE</scope>
    <source>
        <strain evidence="1">P1</strain>
    </source>
</reference>
<accession>A0AC61U3P6</accession>
<dbReference type="Proteomes" id="UP001059663">
    <property type="component" value="Chromosome"/>
</dbReference>
<organism evidence="1 2">
    <name type="scientific">Janibacter limosus</name>
    <dbReference type="NCBI Taxonomy" id="53458"/>
    <lineage>
        <taxon>Bacteria</taxon>
        <taxon>Bacillati</taxon>
        <taxon>Actinomycetota</taxon>
        <taxon>Actinomycetes</taxon>
        <taxon>Micrococcales</taxon>
        <taxon>Intrasporangiaceae</taxon>
        <taxon>Janibacter</taxon>
    </lineage>
</organism>
<sequence>MKVVDPQGRTWRVSRRWMPWRRKTRFGSWGDGPVFSGSLGDDPISAIIGVVLLILFIPVPVLGLVVAPEMLLLLLVLPFAVVGRMLLGRHWWVEVREGWTFAWETEGGGWSDSGRAIDQIAQGLRQGMPPWQAAGPPVVGGRPPHGAAATARLMSADSCPSPVDPRLVLVTRGARS</sequence>
<name>A0AC61U3P6_9MICO</name>